<keyword evidence="2" id="KW-1185">Reference proteome</keyword>
<sequence>MAAPPRVAPRWTVQPRHHAPRSVAPCVGCLDRTAPRNLSLARAPWHRAPLRAGLRHAHSALVVLRTVLDPDSASLLIHRFYFTGQRVYPRVYGARG</sequence>
<reference evidence="1" key="2">
    <citation type="submission" date="2021-02" db="EMBL/GenBank/DDBJ databases">
        <authorList>
            <person name="Kimball J.A."/>
            <person name="Haas M.W."/>
            <person name="Macchietto M."/>
            <person name="Kono T."/>
            <person name="Duquette J."/>
            <person name="Shao M."/>
        </authorList>
    </citation>
    <scope>NUCLEOTIDE SEQUENCE</scope>
    <source>
        <tissue evidence="1">Fresh leaf tissue</tissue>
    </source>
</reference>
<proteinExistence type="predicted"/>
<accession>A0A8J5STU1</accession>
<gene>
    <name evidence="1" type="ORF">GUJ93_ZPchr0003g18118</name>
</gene>
<protein>
    <submittedName>
        <fullName evidence="1">Uncharacterized protein</fullName>
    </submittedName>
</protein>
<comment type="caution">
    <text evidence="1">The sequence shown here is derived from an EMBL/GenBank/DDBJ whole genome shotgun (WGS) entry which is preliminary data.</text>
</comment>
<dbReference type="Proteomes" id="UP000729402">
    <property type="component" value="Unassembled WGS sequence"/>
</dbReference>
<evidence type="ECO:0000313" key="1">
    <source>
        <dbReference type="EMBL" id="KAG8061419.1"/>
    </source>
</evidence>
<organism evidence="1 2">
    <name type="scientific">Zizania palustris</name>
    <name type="common">Northern wild rice</name>
    <dbReference type="NCBI Taxonomy" id="103762"/>
    <lineage>
        <taxon>Eukaryota</taxon>
        <taxon>Viridiplantae</taxon>
        <taxon>Streptophyta</taxon>
        <taxon>Embryophyta</taxon>
        <taxon>Tracheophyta</taxon>
        <taxon>Spermatophyta</taxon>
        <taxon>Magnoliopsida</taxon>
        <taxon>Liliopsida</taxon>
        <taxon>Poales</taxon>
        <taxon>Poaceae</taxon>
        <taxon>BOP clade</taxon>
        <taxon>Oryzoideae</taxon>
        <taxon>Oryzeae</taxon>
        <taxon>Zizaniinae</taxon>
        <taxon>Zizania</taxon>
    </lineage>
</organism>
<name>A0A8J5STU1_ZIZPA</name>
<evidence type="ECO:0000313" key="2">
    <source>
        <dbReference type="Proteomes" id="UP000729402"/>
    </source>
</evidence>
<dbReference type="EMBL" id="JAAALK010000286">
    <property type="protein sequence ID" value="KAG8061419.1"/>
    <property type="molecule type" value="Genomic_DNA"/>
</dbReference>
<reference evidence="1" key="1">
    <citation type="journal article" date="2021" name="bioRxiv">
        <title>Whole Genome Assembly and Annotation of Northern Wild Rice, Zizania palustris L., Supports a Whole Genome Duplication in the Zizania Genus.</title>
        <authorList>
            <person name="Haas M."/>
            <person name="Kono T."/>
            <person name="Macchietto M."/>
            <person name="Millas R."/>
            <person name="McGilp L."/>
            <person name="Shao M."/>
            <person name="Duquette J."/>
            <person name="Hirsch C.N."/>
            <person name="Kimball J."/>
        </authorList>
    </citation>
    <scope>NUCLEOTIDE SEQUENCE</scope>
    <source>
        <tissue evidence="1">Fresh leaf tissue</tissue>
    </source>
</reference>
<dbReference type="AlphaFoldDB" id="A0A8J5STU1"/>